<evidence type="ECO:0000313" key="4">
    <source>
        <dbReference type="EMBL" id="OGG54386.1"/>
    </source>
</evidence>
<protein>
    <recommendedName>
        <fullName evidence="3">Phospholipid/glycerol acyltransferase domain-containing protein</fullName>
    </recommendedName>
</protein>
<sequence length="238" mass="26900">MHIYRFPPIILQACIYLVTRVIFTVFGRLEIHGREHLEELPARIIFAANHSSEWDGPLIRSVLPFFSRFSPMYYVARPMGFYTGTGWRQYLYGGFIFKLLGAYPAYSGKKDYAFSLQNHIAIINEGRTLCIFPEGKVRLEKGFGEGHGGVAFLSSYCDATVIPVAIAGIKKLSFADVILRRRNVTVRFGTPISSKEIVPQTRPTIEDYKAGAALVMERIGKLLYEPSVAVTEFQYVRS</sequence>
<dbReference type="GO" id="GO:0003841">
    <property type="term" value="F:1-acylglycerol-3-phosphate O-acyltransferase activity"/>
    <property type="evidence" value="ECO:0007669"/>
    <property type="project" value="TreeGrafter"/>
</dbReference>
<evidence type="ECO:0000259" key="3">
    <source>
        <dbReference type="SMART" id="SM00563"/>
    </source>
</evidence>
<dbReference type="EMBL" id="MFLC01000039">
    <property type="protein sequence ID" value="OGG54386.1"/>
    <property type="molecule type" value="Genomic_DNA"/>
</dbReference>
<dbReference type="CDD" id="cd07989">
    <property type="entry name" value="LPLAT_AGPAT-like"/>
    <property type="match status" value="1"/>
</dbReference>
<dbReference type="SUPFAM" id="SSF69593">
    <property type="entry name" value="Glycerol-3-phosphate (1)-acyltransferase"/>
    <property type="match status" value="1"/>
</dbReference>
<accession>A0A1F6CYY7</accession>
<dbReference type="Pfam" id="PF01553">
    <property type="entry name" value="Acyltransferase"/>
    <property type="match status" value="1"/>
</dbReference>
<proteinExistence type="predicted"/>
<dbReference type="AlphaFoldDB" id="A0A1F6CYY7"/>
<comment type="caution">
    <text evidence="4">The sequence shown here is derived from an EMBL/GenBank/DDBJ whole genome shotgun (WGS) entry which is preliminary data.</text>
</comment>
<keyword evidence="1" id="KW-0808">Transferase</keyword>
<reference evidence="4 5" key="1">
    <citation type="journal article" date="2016" name="Nat. Commun.">
        <title>Thousands of microbial genomes shed light on interconnected biogeochemical processes in an aquifer system.</title>
        <authorList>
            <person name="Anantharaman K."/>
            <person name="Brown C.T."/>
            <person name="Hug L.A."/>
            <person name="Sharon I."/>
            <person name="Castelle C.J."/>
            <person name="Probst A.J."/>
            <person name="Thomas B.C."/>
            <person name="Singh A."/>
            <person name="Wilkins M.J."/>
            <person name="Karaoz U."/>
            <person name="Brodie E.L."/>
            <person name="Williams K.H."/>
            <person name="Hubbard S.S."/>
            <person name="Banfield J.F."/>
        </authorList>
    </citation>
    <scope>NUCLEOTIDE SEQUENCE [LARGE SCALE GENOMIC DNA]</scope>
</reference>
<dbReference type="InterPro" id="IPR002123">
    <property type="entry name" value="Plipid/glycerol_acylTrfase"/>
</dbReference>
<evidence type="ECO:0000256" key="1">
    <source>
        <dbReference type="ARBA" id="ARBA00022679"/>
    </source>
</evidence>
<organism evidence="4 5">
    <name type="scientific">Candidatus Kaiserbacteria bacterium RIFCSPHIGHO2_02_FULL_49_11</name>
    <dbReference type="NCBI Taxonomy" id="1798489"/>
    <lineage>
        <taxon>Bacteria</taxon>
        <taxon>Candidatus Kaiseribacteriota</taxon>
    </lineage>
</organism>
<gene>
    <name evidence="4" type="ORF">A3D62_00455</name>
</gene>
<evidence type="ECO:0000256" key="2">
    <source>
        <dbReference type="ARBA" id="ARBA00023315"/>
    </source>
</evidence>
<dbReference type="GO" id="GO:0006654">
    <property type="term" value="P:phosphatidic acid biosynthetic process"/>
    <property type="evidence" value="ECO:0007669"/>
    <property type="project" value="TreeGrafter"/>
</dbReference>
<dbReference type="PANTHER" id="PTHR10434:SF11">
    <property type="entry name" value="1-ACYL-SN-GLYCEROL-3-PHOSPHATE ACYLTRANSFERASE"/>
    <property type="match status" value="1"/>
</dbReference>
<name>A0A1F6CYY7_9BACT</name>
<dbReference type="Proteomes" id="UP000177659">
    <property type="component" value="Unassembled WGS sequence"/>
</dbReference>
<dbReference type="SMART" id="SM00563">
    <property type="entry name" value="PlsC"/>
    <property type="match status" value="1"/>
</dbReference>
<evidence type="ECO:0000313" key="5">
    <source>
        <dbReference type="Proteomes" id="UP000177659"/>
    </source>
</evidence>
<dbReference type="PANTHER" id="PTHR10434">
    <property type="entry name" value="1-ACYL-SN-GLYCEROL-3-PHOSPHATE ACYLTRANSFERASE"/>
    <property type="match status" value="1"/>
</dbReference>
<feature type="domain" description="Phospholipid/glycerol acyltransferase" evidence="3">
    <location>
        <begin position="44"/>
        <end position="169"/>
    </location>
</feature>
<keyword evidence="2" id="KW-0012">Acyltransferase</keyword>